<gene>
    <name evidence="4" type="primary">8231038</name>
    <name evidence="3" type="ORF">Phum_PHUM064260</name>
</gene>
<dbReference type="CTD" id="8231038"/>
<dbReference type="EMBL" id="DS235032">
    <property type="protein sequence ID" value="EEB10770.1"/>
    <property type="molecule type" value="Genomic_DNA"/>
</dbReference>
<dbReference type="EnsemblMetazoa" id="PHUM064260-RA">
    <property type="protein sequence ID" value="PHUM064260-PA"/>
    <property type="gene ID" value="PHUM064260"/>
</dbReference>
<dbReference type="EMBL" id="AAZO01000752">
    <property type="status" value="NOT_ANNOTATED_CDS"/>
    <property type="molecule type" value="Genomic_DNA"/>
</dbReference>
<dbReference type="Proteomes" id="UP000009046">
    <property type="component" value="Unassembled WGS sequence"/>
</dbReference>
<accession>E0VBL4</accession>
<dbReference type="InParanoid" id="E0VBL4"/>
<evidence type="ECO:0000256" key="1">
    <source>
        <dbReference type="SAM" id="MobiDB-lite"/>
    </source>
</evidence>
<dbReference type="PROSITE" id="PS50238">
    <property type="entry name" value="RHOGAP"/>
    <property type="match status" value="1"/>
</dbReference>
<reference evidence="3" key="1">
    <citation type="submission" date="2007-04" db="EMBL/GenBank/DDBJ databases">
        <title>Annotation of Pediculus humanus corporis strain USDA.</title>
        <authorList>
            <person name="Kirkness E."/>
            <person name="Hannick L."/>
            <person name="Hass B."/>
            <person name="Bruggner R."/>
            <person name="Lawson D."/>
            <person name="Bidwell S."/>
            <person name="Joardar V."/>
            <person name="Caler E."/>
            <person name="Walenz B."/>
            <person name="Inman J."/>
            <person name="Schobel S."/>
            <person name="Galinsky K."/>
            <person name="Amedeo P."/>
            <person name="Strausberg R."/>
        </authorList>
    </citation>
    <scope>NUCLEOTIDE SEQUENCE</scope>
    <source>
        <strain evidence="3">USDA</strain>
    </source>
</reference>
<reference evidence="3" key="2">
    <citation type="submission" date="2007-04" db="EMBL/GenBank/DDBJ databases">
        <title>The genome of the human body louse.</title>
        <authorList>
            <consortium name="The Human Body Louse Genome Consortium"/>
            <person name="Kirkness E."/>
            <person name="Walenz B."/>
            <person name="Hass B."/>
            <person name="Bruggner R."/>
            <person name="Strausberg R."/>
        </authorList>
    </citation>
    <scope>NUCLEOTIDE SEQUENCE</scope>
    <source>
        <strain evidence="3">USDA</strain>
    </source>
</reference>
<dbReference type="RefSeq" id="XP_002423508.1">
    <property type="nucleotide sequence ID" value="XM_002423463.1"/>
</dbReference>
<protein>
    <recommendedName>
        <fullName evidence="2">Rho-GAP domain-containing protein</fullName>
    </recommendedName>
</protein>
<reference evidence="4" key="3">
    <citation type="submission" date="2020-05" db="UniProtKB">
        <authorList>
            <consortium name="EnsemblMetazoa"/>
        </authorList>
    </citation>
    <scope>IDENTIFICATION</scope>
    <source>
        <strain evidence="4">USDA</strain>
    </source>
</reference>
<dbReference type="VEuPathDB" id="VectorBase:PHUM064260"/>
<evidence type="ECO:0000313" key="4">
    <source>
        <dbReference type="EnsemblMetazoa" id="PHUM064260-PA"/>
    </source>
</evidence>
<dbReference type="GeneID" id="8231038"/>
<dbReference type="Gene3D" id="1.10.555.10">
    <property type="entry name" value="Rho GTPase activation protein"/>
    <property type="match status" value="1"/>
</dbReference>
<dbReference type="HOGENOM" id="CLU_1167079_0_0_1"/>
<evidence type="ECO:0000259" key="2">
    <source>
        <dbReference type="PROSITE" id="PS50238"/>
    </source>
</evidence>
<evidence type="ECO:0000313" key="5">
    <source>
        <dbReference type="Proteomes" id="UP000009046"/>
    </source>
</evidence>
<proteinExistence type="predicted"/>
<dbReference type="eggNOG" id="ENOG502SEHJ">
    <property type="taxonomic scope" value="Eukaryota"/>
</dbReference>
<dbReference type="KEGG" id="phu:Phum_PHUM064260"/>
<evidence type="ECO:0000313" key="3">
    <source>
        <dbReference type="EMBL" id="EEB10770.1"/>
    </source>
</evidence>
<dbReference type="EMBL" id="AAZO01000753">
    <property type="status" value="NOT_ANNOTATED_CDS"/>
    <property type="molecule type" value="Genomic_DNA"/>
</dbReference>
<feature type="domain" description="Rho-GAP" evidence="2">
    <location>
        <begin position="1"/>
        <end position="166"/>
    </location>
</feature>
<dbReference type="GO" id="GO:0007165">
    <property type="term" value="P:signal transduction"/>
    <property type="evidence" value="ECO:0007669"/>
    <property type="project" value="InterPro"/>
</dbReference>
<keyword evidence="5" id="KW-1185">Reference proteome</keyword>
<name>E0VBL4_PEDHC</name>
<dbReference type="Pfam" id="PF00620">
    <property type="entry name" value="RhoGAP"/>
    <property type="match status" value="1"/>
</dbReference>
<dbReference type="SUPFAM" id="SSF48350">
    <property type="entry name" value="GTPase activation domain, GAP"/>
    <property type="match status" value="1"/>
</dbReference>
<organism>
    <name type="scientific">Pediculus humanus subsp. corporis</name>
    <name type="common">Body louse</name>
    <dbReference type="NCBI Taxonomy" id="121224"/>
    <lineage>
        <taxon>Eukaryota</taxon>
        <taxon>Metazoa</taxon>
        <taxon>Ecdysozoa</taxon>
        <taxon>Arthropoda</taxon>
        <taxon>Hexapoda</taxon>
        <taxon>Insecta</taxon>
        <taxon>Pterygota</taxon>
        <taxon>Neoptera</taxon>
        <taxon>Paraneoptera</taxon>
        <taxon>Psocodea</taxon>
        <taxon>Troctomorpha</taxon>
        <taxon>Phthiraptera</taxon>
        <taxon>Anoplura</taxon>
        <taxon>Pediculidae</taxon>
        <taxon>Pediculus</taxon>
    </lineage>
</organism>
<dbReference type="InterPro" id="IPR008936">
    <property type="entry name" value="Rho_GTPase_activation_prot"/>
</dbReference>
<feature type="region of interest" description="Disordered" evidence="1">
    <location>
        <begin position="195"/>
        <end position="217"/>
    </location>
</feature>
<dbReference type="InterPro" id="IPR000198">
    <property type="entry name" value="RhoGAP_dom"/>
</dbReference>
<sequence>MEVIKDNLEVEGLFTTCGNLRTRKKIQTYLSRGDIYTLRNWGFEFVIECAAALKIFLQNLPQPLIPMRIQQLVIAENIGVPEKTIAYDALGLLKEEVNGRHKELLLEVFTFLKEAAVRINTSELTGCNLPLKLLPVFFKIESADPRKFRDIATVFHEIIMEAPEHLKSPCRKIPSGELKMLERFLSQDMRMPSVTLINPRSGRNQPTGENPEWRIPMPRVPQTRLHPWLGRVEHSTFV</sequence>
<dbReference type="OrthoDB" id="8196131at2759"/>
<feature type="compositionally biased region" description="Polar residues" evidence="1">
    <location>
        <begin position="195"/>
        <end position="208"/>
    </location>
</feature>
<dbReference type="AlphaFoldDB" id="E0VBL4"/>